<dbReference type="EC" id="2.1.1.198" evidence="1"/>
<keyword evidence="1" id="KW-0808">Transferase</keyword>
<dbReference type="Proteomes" id="UP000306319">
    <property type="component" value="Unassembled WGS sequence"/>
</dbReference>
<organism evidence="1 2">
    <name type="scientific">Lepagella muris</name>
    <dbReference type="NCBI Taxonomy" id="3032870"/>
    <lineage>
        <taxon>Bacteria</taxon>
        <taxon>Pseudomonadati</taxon>
        <taxon>Bacteroidota</taxon>
        <taxon>Bacteroidia</taxon>
        <taxon>Bacteroidales</taxon>
        <taxon>Muribaculaceae</taxon>
        <taxon>Lepagella</taxon>
    </lineage>
</organism>
<accession>A0AC61RJR9</accession>
<proteinExistence type="predicted"/>
<reference evidence="1" key="1">
    <citation type="submission" date="2019-04" db="EMBL/GenBank/DDBJ databases">
        <title>Microbes associate with the intestines of laboratory mice.</title>
        <authorList>
            <person name="Navarre W."/>
            <person name="Wong E."/>
            <person name="Huang K."/>
            <person name="Tropini C."/>
            <person name="Ng K."/>
            <person name="Yu B."/>
        </authorList>
    </citation>
    <scope>NUCLEOTIDE SEQUENCE</scope>
    <source>
        <strain evidence="1">NM04_E33</strain>
    </source>
</reference>
<keyword evidence="2" id="KW-1185">Reference proteome</keyword>
<gene>
    <name evidence="1" type="primary">rsmI</name>
    <name evidence="1" type="ORF">E5331_13940</name>
</gene>
<evidence type="ECO:0000313" key="2">
    <source>
        <dbReference type="Proteomes" id="UP000306319"/>
    </source>
</evidence>
<keyword evidence="1" id="KW-0489">Methyltransferase</keyword>
<dbReference type="EMBL" id="SRYB01000023">
    <property type="protein sequence ID" value="TGY77542.1"/>
    <property type="molecule type" value="Genomic_DNA"/>
</dbReference>
<comment type="caution">
    <text evidence="1">The sequence shown here is derived from an EMBL/GenBank/DDBJ whole genome shotgun (WGS) entry which is preliminary data.</text>
</comment>
<evidence type="ECO:0000313" key="1">
    <source>
        <dbReference type="EMBL" id="TGY77542.1"/>
    </source>
</evidence>
<protein>
    <submittedName>
        <fullName evidence="1">16S rRNA (Cytidine(1402)-2'-O)-methyltransferase</fullName>
        <ecNumber evidence="1">2.1.1.198</ecNumber>
    </submittedName>
</protein>
<sequence length="236" mass="26070">MSGKLYIVPTPVGNLDDMTFRGVEVLKNADLILAEDTRTSGVLMKHFGISAPMRSHHKFNEHEEAPKIADRILGGENIALISDAGTPGISDPGFMLSRECRRLGVEVECLPGATAFVPALVASGLPCDRFVFEGFLPPKKGRSTRLALLADDDRSIVIYESPKRLPRTLRQLAESFGADREACVCREISKMHETYHRGSLGELSNYFEQNNPKGEIVIIISGRDKRKNDSDDCLKL</sequence>
<name>A0AC61RJR9_9BACT</name>